<evidence type="ECO:0000313" key="3">
    <source>
        <dbReference type="Proteomes" id="UP000245535"/>
    </source>
</evidence>
<dbReference type="PROSITE" id="PS51257">
    <property type="entry name" value="PROKAR_LIPOPROTEIN"/>
    <property type="match status" value="1"/>
</dbReference>
<evidence type="ECO:0000256" key="1">
    <source>
        <dbReference type="SAM" id="SignalP"/>
    </source>
</evidence>
<keyword evidence="3" id="KW-1185">Reference proteome</keyword>
<organism evidence="2 3">
    <name type="scientific">Sediminitomix flava</name>
    <dbReference type="NCBI Taxonomy" id="379075"/>
    <lineage>
        <taxon>Bacteria</taxon>
        <taxon>Pseudomonadati</taxon>
        <taxon>Bacteroidota</taxon>
        <taxon>Cytophagia</taxon>
        <taxon>Cytophagales</taxon>
        <taxon>Flammeovirgaceae</taxon>
        <taxon>Sediminitomix</taxon>
    </lineage>
</organism>
<sequence>MTRLTYTILLVLAVLFFTGCEENDPLADQGTVTGDAPTITMDRVKASAAGKEFDLRVRYWGQDDNIESVEINAWILQSYTLTYSITSGEETYAYNKKVDDEALGEKGNIFTKSENFIEDWQTAQSAYITDHAHLILPEYAPVKEEDLSYLSSIESVLINEIANEIVPELSHEFLQSVFVDDLAIYDLETFMTFFEEVVVEESEGDEPPITEWVLTEVGATELVSQSDASVLEVIAKSADGSKFVFTSENEMFFEAKATNTKGISRIYNREISAMIQ</sequence>
<accession>A0A315ZI62</accession>
<feature type="signal peptide" evidence="1">
    <location>
        <begin position="1"/>
        <end position="22"/>
    </location>
</feature>
<protein>
    <submittedName>
        <fullName evidence="2">Uncharacterized protein</fullName>
    </submittedName>
</protein>
<keyword evidence="1" id="KW-0732">Signal</keyword>
<dbReference type="AlphaFoldDB" id="A0A315ZI62"/>
<name>A0A315ZI62_SEDFL</name>
<feature type="chain" id="PRO_5016292015" evidence="1">
    <location>
        <begin position="23"/>
        <end position="276"/>
    </location>
</feature>
<gene>
    <name evidence="2" type="ORF">BC781_101763</name>
</gene>
<reference evidence="2 3" key="1">
    <citation type="submission" date="2018-03" db="EMBL/GenBank/DDBJ databases">
        <title>Genomic Encyclopedia of Archaeal and Bacterial Type Strains, Phase II (KMG-II): from individual species to whole genera.</title>
        <authorList>
            <person name="Goeker M."/>
        </authorList>
    </citation>
    <scope>NUCLEOTIDE SEQUENCE [LARGE SCALE GENOMIC DNA]</scope>
    <source>
        <strain evidence="2 3">DSM 28229</strain>
    </source>
</reference>
<dbReference type="OrthoDB" id="705523at2"/>
<dbReference type="Proteomes" id="UP000245535">
    <property type="component" value="Unassembled WGS sequence"/>
</dbReference>
<dbReference type="EMBL" id="QGDO01000001">
    <property type="protein sequence ID" value="PWJ44404.1"/>
    <property type="molecule type" value="Genomic_DNA"/>
</dbReference>
<dbReference type="RefSeq" id="WP_146201615.1">
    <property type="nucleotide sequence ID" value="NZ_QGDO01000001.1"/>
</dbReference>
<comment type="caution">
    <text evidence="2">The sequence shown here is derived from an EMBL/GenBank/DDBJ whole genome shotgun (WGS) entry which is preliminary data.</text>
</comment>
<proteinExistence type="predicted"/>
<evidence type="ECO:0000313" key="2">
    <source>
        <dbReference type="EMBL" id="PWJ44404.1"/>
    </source>
</evidence>